<gene>
    <name evidence="1" type="ORF">BVRB_9g224830</name>
</gene>
<sequence>MTSQQSRRLLVLQSYHQESKIEVRWSTLDIDHHKERFNSSQARFVHPHPPCPLASSG</sequence>
<protein>
    <submittedName>
        <fullName evidence="1">Uncharacterized protein</fullName>
    </submittedName>
</protein>
<reference evidence="1 2" key="1">
    <citation type="journal article" date="2014" name="Nature">
        <title>The genome of the recently domesticated crop plant sugar beet (Beta vulgaris).</title>
        <authorList>
            <person name="Dohm J.C."/>
            <person name="Minoche A.E."/>
            <person name="Holtgrawe D."/>
            <person name="Capella-Gutierrez S."/>
            <person name="Zakrzewski F."/>
            <person name="Tafer H."/>
            <person name="Rupp O."/>
            <person name="Sorensen T.R."/>
            <person name="Stracke R."/>
            <person name="Reinhardt R."/>
            <person name="Goesmann A."/>
            <person name="Kraft T."/>
            <person name="Schulz B."/>
            <person name="Stadler P.F."/>
            <person name="Schmidt T."/>
            <person name="Gabaldon T."/>
            <person name="Lehrach H."/>
            <person name="Weisshaar B."/>
            <person name="Himmelbauer H."/>
        </authorList>
    </citation>
    <scope>NUCLEOTIDE SEQUENCE [LARGE SCALE GENOMIC DNA]</scope>
    <source>
        <tissue evidence="1">Taproot</tissue>
    </source>
</reference>
<evidence type="ECO:0000313" key="1">
    <source>
        <dbReference type="EMBL" id="KMS96490.1"/>
    </source>
</evidence>
<proteinExistence type="predicted"/>
<name>A0A0J8E063_BETVV</name>
<dbReference type="AlphaFoldDB" id="A0A0J8E063"/>
<dbReference type="Proteomes" id="UP000035740">
    <property type="component" value="Unassembled WGS sequence"/>
</dbReference>
<keyword evidence="2" id="KW-1185">Reference proteome</keyword>
<organism evidence="1 2">
    <name type="scientific">Beta vulgaris subsp. vulgaris</name>
    <name type="common">Beet</name>
    <dbReference type="NCBI Taxonomy" id="3555"/>
    <lineage>
        <taxon>Eukaryota</taxon>
        <taxon>Viridiplantae</taxon>
        <taxon>Streptophyta</taxon>
        <taxon>Embryophyta</taxon>
        <taxon>Tracheophyta</taxon>
        <taxon>Spermatophyta</taxon>
        <taxon>Magnoliopsida</taxon>
        <taxon>eudicotyledons</taxon>
        <taxon>Gunneridae</taxon>
        <taxon>Pentapetalae</taxon>
        <taxon>Caryophyllales</taxon>
        <taxon>Chenopodiaceae</taxon>
        <taxon>Betoideae</taxon>
        <taxon>Beta</taxon>
    </lineage>
</organism>
<dbReference type="EMBL" id="KQ090377">
    <property type="protein sequence ID" value="KMS96490.1"/>
    <property type="molecule type" value="Genomic_DNA"/>
</dbReference>
<dbReference type="Gramene" id="KMS96490">
    <property type="protein sequence ID" value="KMS96490"/>
    <property type="gene ID" value="BVRB_9g224830"/>
</dbReference>
<evidence type="ECO:0000313" key="2">
    <source>
        <dbReference type="Proteomes" id="UP000035740"/>
    </source>
</evidence>
<accession>A0A0J8E063</accession>